<evidence type="ECO:0000313" key="2">
    <source>
        <dbReference type="EMBL" id="KAK1452422.1"/>
    </source>
</evidence>
<dbReference type="EMBL" id="MPDP01000298">
    <property type="protein sequence ID" value="KAK1452422.1"/>
    <property type="molecule type" value="Genomic_DNA"/>
</dbReference>
<feature type="region of interest" description="Disordered" evidence="1">
    <location>
        <begin position="1"/>
        <end position="37"/>
    </location>
</feature>
<dbReference type="PANTHER" id="PTHR41775">
    <property type="entry name" value="SECRETED PROTEIN-RELATED"/>
    <property type="match status" value="1"/>
</dbReference>
<dbReference type="GO" id="GO:0008233">
    <property type="term" value="F:peptidase activity"/>
    <property type="evidence" value="ECO:0007669"/>
    <property type="project" value="InterPro"/>
</dbReference>
<dbReference type="NCBIfam" id="TIGR03296">
    <property type="entry name" value="M6dom_TIGR03296"/>
    <property type="match status" value="1"/>
</dbReference>
<dbReference type="CDD" id="cd02440">
    <property type="entry name" value="AdoMet_MTases"/>
    <property type="match status" value="1"/>
</dbReference>
<proteinExistence type="predicted"/>
<keyword evidence="3" id="KW-1185">Reference proteome</keyword>
<protein>
    <submittedName>
        <fullName evidence="2">Secreted protein</fullName>
    </submittedName>
</protein>
<dbReference type="SUPFAM" id="SSF53335">
    <property type="entry name" value="S-adenosyl-L-methionine-dependent methyltransferases"/>
    <property type="match status" value="1"/>
</dbReference>
<dbReference type="InterPro" id="IPR008757">
    <property type="entry name" value="Peptidase_M6-like_domain"/>
</dbReference>
<dbReference type="Proteomes" id="UP001239213">
    <property type="component" value="Unassembled WGS sequence"/>
</dbReference>
<dbReference type="Gene3D" id="3.40.50.150">
    <property type="entry name" value="Vaccinia Virus protein VP39"/>
    <property type="match status" value="1"/>
</dbReference>
<dbReference type="Pfam" id="PF13489">
    <property type="entry name" value="Methyltransf_23"/>
    <property type="match status" value="1"/>
</dbReference>
<accession>A0AAI9U8Q6</accession>
<comment type="caution">
    <text evidence="2">The sequence shown here is derived from an EMBL/GenBank/DDBJ whole genome shotgun (WGS) entry which is preliminary data.</text>
</comment>
<evidence type="ECO:0000313" key="3">
    <source>
        <dbReference type="Proteomes" id="UP001239213"/>
    </source>
</evidence>
<organism evidence="2 3">
    <name type="scientific">Colletotrichum cuscutae</name>
    <dbReference type="NCBI Taxonomy" id="1209917"/>
    <lineage>
        <taxon>Eukaryota</taxon>
        <taxon>Fungi</taxon>
        <taxon>Dikarya</taxon>
        <taxon>Ascomycota</taxon>
        <taxon>Pezizomycotina</taxon>
        <taxon>Sordariomycetes</taxon>
        <taxon>Hypocreomycetidae</taxon>
        <taxon>Glomerellales</taxon>
        <taxon>Glomerellaceae</taxon>
        <taxon>Colletotrichum</taxon>
        <taxon>Colletotrichum acutatum species complex</taxon>
    </lineage>
</organism>
<reference evidence="2" key="1">
    <citation type="submission" date="2016-11" db="EMBL/GenBank/DDBJ databases">
        <title>The genome sequence of Colletotrichum cuscutae.</title>
        <authorList>
            <person name="Baroncelli R."/>
        </authorList>
    </citation>
    <scope>NUCLEOTIDE SEQUENCE</scope>
    <source>
        <strain evidence="2">IMI 304802</strain>
    </source>
</reference>
<name>A0AAI9U8Q6_9PEZI</name>
<evidence type="ECO:0000256" key="1">
    <source>
        <dbReference type="SAM" id="MobiDB-lite"/>
    </source>
</evidence>
<dbReference type="PANTHER" id="PTHR41775:SF1">
    <property type="entry name" value="PEPTIDASE M6-LIKE DOMAIN-CONTAINING PROTEIN"/>
    <property type="match status" value="1"/>
</dbReference>
<sequence>MCNDDNNSPTPQPPPAGAIAADEFTDDNSSLNGGSIASSTSTVAASILESRLENGRTYHKYKEGKYWAPNDEREKDRLDLVHNLYLLTFDYYLGTAPPTREDSKVGRVLDVGTGTGLWAIEFGEDHPEAEVRKACYALILEYRVLMAVPPNVRFEIDDIEESWTFSEPFDYIHSRMMKGSIRDWKKFLQSSFDNLNPGGYLELNDIDFFPLSDDNTIPKDSKLMKAFGYCFEALEKMGSPFEEFSRFETLLAEVGFEDIQVQRFKWPTNTWPKDKKHKDLGGWNLENLSPNLDGLLMAPLTRALDMSQTEVHVIAMEARKELADRQIHAYFNVYDSPDPLTIYFEDIREMRASNILSLQGATLFTGTALASSSSINRRADISSCKLPATNGVFFSSGFGYKYDCAPSKGTVNAILIFIDLPDQTASEASPQKVYDLLIPQAQQWFNTSSYGQLSLNITADTSRSYRMPKNAAEYNFVRPLSQQAHYAYVQDALEQWLDVTNTPVPRANSTEGPLTDIFYVIPTRNATNIELSAALTGGAYTKNVNCIARKAVTMGIDTFDWWGYKAVNHETGHTFCLPDLYPIPTGYTGMYAGNWDMMANVGASSPDYFAWDKWRLGWLTDDQVECVVTSAAPLNGSNITSSTTHKLTPLETMGGMKAVVVKHNATMALVAEVRSREGNNLNSCTTGVLLYTVATDLSTGEGPIRVLDGNPGWGTTSCINDDLDNAPLSLNGGGASAYTLTDLGVTVTVVEQDGDNYTIRVDVS</sequence>
<dbReference type="GO" id="GO:0006508">
    <property type="term" value="P:proteolysis"/>
    <property type="evidence" value="ECO:0007669"/>
    <property type="project" value="InterPro"/>
</dbReference>
<dbReference type="AlphaFoldDB" id="A0AAI9U8Q6"/>
<dbReference type="InterPro" id="IPR029063">
    <property type="entry name" value="SAM-dependent_MTases_sf"/>
</dbReference>
<gene>
    <name evidence="2" type="ORF">CCUS01_10913</name>
</gene>